<dbReference type="EMBL" id="JAFHKK010000002">
    <property type="protein sequence ID" value="MBN2963394.1"/>
    <property type="molecule type" value="Genomic_DNA"/>
</dbReference>
<reference evidence="1 2" key="3">
    <citation type="submission" date="2021-02" db="EMBL/GenBank/DDBJ databases">
        <authorList>
            <person name="Merkel A.Y."/>
        </authorList>
    </citation>
    <scope>NUCLEOTIDE SEQUENCE [LARGE SCALE GENOMIC DNA]</scope>
    <source>
        <strain evidence="1 2">T05b</strain>
    </source>
</reference>
<reference evidence="2" key="2">
    <citation type="submission" date="2021-02" db="EMBL/GenBank/DDBJ databases">
        <title>Sulfurospirillum tamanensis sp. nov.</title>
        <authorList>
            <person name="Merkel A.Y."/>
        </authorList>
    </citation>
    <scope>NUCLEOTIDE SEQUENCE [LARGE SCALE GENOMIC DNA]</scope>
    <source>
        <strain evidence="2">T05b</strain>
    </source>
</reference>
<name>A0ABS2WP23_9BACT</name>
<protein>
    <submittedName>
        <fullName evidence="1">Sua5 YciO YrdC YwlC family protein</fullName>
    </submittedName>
</protein>
<organism evidence="1 2">
    <name type="scientific">Sulfurospirillum tamanense</name>
    <dbReference type="NCBI Taxonomy" id="2813362"/>
    <lineage>
        <taxon>Bacteria</taxon>
        <taxon>Pseudomonadati</taxon>
        <taxon>Campylobacterota</taxon>
        <taxon>Epsilonproteobacteria</taxon>
        <taxon>Campylobacterales</taxon>
        <taxon>Sulfurospirillaceae</taxon>
        <taxon>Sulfurospirillum</taxon>
    </lineage>
</organism>
<comment type="caution">
    <text evidence="1">The sequence shown here is derived from an EMBL/GenBank/DDBJ whole genome shotgun (WGS) entry which is preliminary data.</text>
</comment>
<evidence type="ECO:0000313" key="1">
    <source>
        <dbReference type="EMBL" id="MBN2963394.1"/>
    </source>
</evidence>
<gene>
    <name evidence="1" type="ORF">JWV37_01245</name>
</gene>
<accession>A0ABS2WP23</accession>
<dbReference type="RefSeq" id="WP_205457835.1">
    <property type="nucleotide sequence ID" value="NZ_JAFHKK010000002.1"/>
</dbReference>
<proteinExistence type="predicted"/>
<dbReference type="Proteomes" id="UP000703590">
    <property type="component" value="Unassembled WGS sequence"/>
</dbReference>
<evidence type="ECO:0000313" key="2">
    <source>
        <dbReference type="Proteomes" id="UP000703590"/>
    </source>
</evidence>
<reference evidence="1 2" key="1">
    <citation type="submission" date="2021-02" db="EMBL/GenBank/DDBJ databases">
        <title>Sulfurospirillum tamanensis sp. nov.</title>
        <authorList>
            <person name="Frolova A."/>
            <person name="Merkel A."/>
            <person name="Slobodkin A."/>
        </authorList>
    </citation>
    <scope>NUCLEOTIDE SEQUENCE [LARGE SCALE GENOMIC DNA]</scope>
    <source>
        <strain evidence="1 2">T05b</strain>
    </source>
</reference>
<keyword evidence="2" id="KW-1185">Reference proteome</keyword>
<dbReference type="SUPFAM" id="SSF55821">
    <property type="entry name" value="YrdC/RibB"/>
    <property type="match status" value="1"/>
</dbReference>
<sequence>MDPRRVYLVQTDTTVGFLSQDKAKLNTIKGRNPNQPCLKSVSTCKELQRHARVPHSFKKRVRYAKKTTFLFPNGEALRLVAPGEHARFLEAFGWMYSTSANPTGRGFDLAFAKENADVVVENQGGFFEAPPSRLFQLGRIRARRKR</sequence>
<dbReference type="InterPro" id="IPR017945">
    <property type="entry name" value="DHBP_synth_RibB-like_a/b_dom"/>
</dbReference>